<comment type="caution">
    <text evidence="2">The sequence shown here is derived from an EMBL/GenBank/DDBJ whole genome shotgun (WGS) entry which is preliminary data.</text>
</comment>
<dbReference type="EMBL" id="CAXKWB010027667">
    <property type="protein sequence ID" value="CAL4132163.1"/>
    <property type="molecule type" value="Genomic_DNA"/>
</dbReference>
<keyword evidence="3" id="KW-1185">Reference proteome</keyword>
<keyword evidence="1" id="KW-0472">Membrane</keyword>
<dbReference type="Gene3D" id="2.60.40.10">
    <property type="entry name" value="Immunoglobulins"/>
    <property type="match status" value="1"/>
</dbReference>
<dbReference type="PANTHER" id="PTHR15868">
    <property type="entry name" value="SIMILAR TO RIKEN CDNA 6430571L13 GENE, SIMILAR TO G20 PROTEIN"/>
    <property type="match status" value="1"/>
</dbReference>
<dbReference type="InterPro" id="IPR042351">
    <property type="entry name" value="C3orf18-like"/>
</dbReference>
<dbReference type="Proteomes" id="UP001497623">
    <property type="component" value="Unassembled WGS sequence"/>
</dbReference>
<gene>
    <name evidence="2" type="ORF">MNOR_LOCUS26962</name>
</gene>
<keyword evidence="1" id="KW-0812">Transmembrane</keyword>
<dbReference type="PANTHER" id="PTHR15868:SF0">
    <property type="entry name" value="SIMILAR TO RIKEN CDNA 6430571L13 GENE_ SIMILAR TO G20 PROTEIN"/>
    <property type="match status" value="1"/>
</dbReference>
<accession>A0AAV2RP02</accession>
<dbReference type="AlphaFoldDB" id="A0AAV2RP02"/>
<proteinExistence type="predicted"/>
<name>A0AAV2RP02_MEGNR</name>
<sequence length="293" mass="32018">MVGDVITVSCLAENSNHSADVNIVINGHTPQGTNTQTLKVENGGWNTLTNFTYEVQPMDTELPVTCYVLNQALGSNKTDTKVISILKTPQATAMAPTTLLPTEVSPTSEVEVIVTPPSVPATTMQPREVGVTTTTTSAPITASAAPLPPSVLPTVIQTTQKPTPTEDQASTEAVVPAEIPTTKPTTSTMTTTTTTFRPIITATSAVQPPVSNKAGTHLALTMFFLVIVTGLSFGVVWYIRRRRRLEQLRHQLMPQYNFDPTDDQDDWENQLIDEESSLRPRDKVQLYSYQRQH</sequence>
<organism evidence="2 3">
    <name type="scientific">Meganyctiphanes norvegica</name>
    <name type="common">Northern krill</name>
    <name type="synonym">Thysanopoda norvegica</name>
    <dbReference type="NCBI Taxonomy" id="48144"/>
    <lineage>
        <taxon>Eukaryota</taxon>
        <taxon>Metazoa</taxon>
        <taxon>Ecdysozoa</taxon>
        <taxon>Arthropoda</taxon>
        <taxon>Crustacea</taxon>
        <taxon>Multicrustacea</taxon>
        <taxon>Malacostraca</taxon>
        <taxon>Eumalacostraca</taxon>
        <taxon>Eucarida</taxon>
        <taxon>Euphausiacea</taxon>
        <taxon>Euphausiidae</taxon>
        <taxon>Meganyctiphanes</taxon>
    </lineage>
</organism>
<dbReference type="InterPro" id="IPR013783">
    <property type="entry name" value="Ig-like_fold"/>
</dbReference>
<evidence type="ECO:0000313" key="2">
    <source>
        <dbReference type="EMBL" id="CAL4132163.1"/>
    </source>
</evidence>
<protein>
    <recommendedName>
        <fullName evidence="4">Ig-like domain-containing protein</fullName>
    </recommendedName>
</protein>
<evidence type="ECO:0000256" key="1">
    <source>
        <dbReference type="SAM" id="Phobius"/>
    </source>
</evidence>
<keyword evidence="1" id="KW-1133">Transmembrane helix</keyword>
<feature type="transmembrane region" description="Helical" evidence="1">
    <location>
        <begin position="218"/>
        <end position="239"/>
    </location>
</feature>
<evidence type="ECO:0000313" key="3">
    <source>
        <dbReference type="Proteomes" id="UP001497623"/>
    </source>
</evidence>
<evidence type="ECO:0008006" key="4">
    <source>
        <dbReference type="Google" id="ProtNLM"/>
    </source>
</evidence>
<reference evidence="2 3" key="1">
    <citation type="submission" date="2024-05" db="EMBL/GenBank/DDBJ databases">
        <authorList>
            <person name="Wallberg A."/>
        </authorList>
    </citation>
    <scope>NUCLEOTIDE SEQUENCE [LARGE SCALE GENOMIC DNA]</scope>
</reference>